<evidence type="ECO:0000313" key="2">
    <source>
        <dbReference type="Proteomes" id="UP000008804"/>
    </source>
</evidence>
<reference evidence="1 2" key="1">
    <citation type="submission" date="2010-03" db="EMBL/GenBank/DDBJ databases">
        <title>The genome sequence of Faecalibacterium prausnitzii L2/6.</title>
        <authorList>
            <consortium name="metaHIT consortium -- http://www.metahit.eu/"/>
            <person name="Pajon A."/>
            <person name="Turner K."/>
            <person name="Parkhill J."/>
            <person name="Duncan S."/>
            <person name="Flint H."/>
        </authorList>
    </citation>
    <scope>NUCLEOTIDE SEQUENCE [LARGE SCALE GENOMIC DNA]</scope>
    <source>
        <strain evidence="2">L2-6</strain>
    </source>
</reference>
<dbReference type="KEGG" id="fpr:FP2_28310"/>
<accession>D4K1G2</accession>
<keyword evidence="2" id="KW-1185">Reference proteome</keyword>
<protein>
    <recommendedName>
        <fullName evidence="3">Transposase</fullName>
    </recommendedName>
</protein>
<dbReference type="AlphaFoldDB" id="D4K1G2"/>
<dbReference type="HOGENOM" id="CLU_207117_0_0_9"/>
<gene>
    <name evidence="1" type="ORF">FP2_28310</name>
</gene>
<evidence type="ECO:0008006" key="3">
    <source>
        <dbReference type="Google" id="ProtNLM"/>
    </source>
</evidence>
<dbReference type="BioCyc" id="FPRA718252:G1375-2432-MONOMER"/>
<dbReference type="STRING" id="718252.FP2_28310"/>
<name>D4K1G2_9FIRM</name>
<dbReference type="PATRIC" id="fig|718252.3.peg.1016"/>
<evidence type="ECO:0000313" key="1">
    <source>
        <dbReference type="EMBL" id="CBL00111.1"/>
    </source>
</evidence>
<organism evidence="1 2">
    <name type="scientific">Faecalibacterium prausnitzii L2-6</name>
    <dbReference type="NCBI Taxonomy" id="718252"/>
    <lineage>
        <taxon>Bacteria</taxon>
        <taxon>Bacillati</taxon>
        <taxon>Bacillota</taxon>
        <taxon>Clostridia</taxon>
        <taxon>Eubacteriales</taxon>
        <taxon>Oscillospiraceae</taxon>
        <taxon>Faecalibacterium</taxon>
    </lineage>
</organism>
<dbReference type="RefSeq" id="WP_015565727.1">
    <property type="nucleotide sequence ID" value="NC_021042.1"/>
</dbReference>
<dbReference type="EMBL" id="FP929045">
    <property type="protein sequence ID" value="CBL00111.1"/>
    <property type="molecule type" value="Genomic_DNA"/>
</dbReference>
<sequence length="50" mass="6148">MLAVNRLLNLPWQLSKEQKDWLKRRTHDRRTEVKALAQQQYEVLWVHAHL</sequence>
<dbReference type="Proteomes" id="UP000008804">
    <property type="component" value="Chromosome"/>
</dbReference>
<reference evidence="1 2" key="2">
    <citation type="submission" date="2010-03" db="EMBL/GenBank/DDBJ databases">
        <authorList>
            <person name="Pajon A."/>
        </authorList>
    </citation>
    <scope>NUCLEOTIDE SEQUENCE [LARGE SCALE GENOMIC DNA]</scope>
    <source>
        <strain evidence="2">L2-6</strain>
    </source>
</reference>
<proteinExistence type="predicted"/>